<gene>
    <name evidence="5" type="ORF">FN961_12895</name>
</gene>
<evidence type="ECO:0000259" key="4">
    <source>
        <dbReference type="Pfam" id="PF00109"/>
    </source>
</evidence>
<dbReference type="InterPro" id="IPR000794">
    <property type="entry name" value="Beta-ketoacyl_synthase"/>
</dbReference>
<dbReference type="PANTHER" id="PTHR11712">
    <property type="entry name" value="POLYKETIDE SYNTHASE-RELATED"/>
    <property type="match status" value="1"/>
</dbReference>
<dbReference type="GO" id="GO:0006633">
    <property type="term" value="P:fatty acid biosynthetic process"/>
    <property type="evidence" value="ECO:0007669"/>
    <property type="project" value="TreeGrafter"/>
</dbReference>
<comment type="caution">
    <text evidence="5">The sequence shown here is derived from an EMBL/GenBank/DDBJ whole genome shotgun (WGS) entry which is preliminary data.</text>
</comment>
<feature type="domain" description="Beta-ketoacyl synthase-like N-terminal" evidence="4">
    <location>
        <begin position="61"/>
        <end position="200"/>
    </location>
</feature>
<keyword evidence="6" id="KW-1185">Reference proteome</keyword>
<evidence type="ECO:0000313" key="6">
    <source>
        <dbReference type="Proteomes" id="UP000318126"/>
    </source>
</evidence>
<dbReference type="Proteomes" id="UP000318126">
    <property type="component" value="Unassembled WGS sequence"/>
</dbReference>
<dbReference type="InterPro" id="IPR014030">
    <property type="entry name" value="Ketoacyl_synth_N"/>
</dbReference>
<dbReference type="RefSeq" id="WP_144040586.1">
    <property type="nucleotide sequence ID" value="NZ_BMPL01000014.1"/>
</dbReference>
<dbReference type="Pfam" id="PF00109">
    <property type="entry name" value="ketoacyl-synt"/>
    <property type="match status" value="1"/>
</dbReference>
<sequence>MNYKLRGFILAEVITVRATSIFFGVVQKNNKLVEYLIAGHAFQSECKQVSDSVISENLALTRRDGKKMDRFSLLAIAAAQSCFEDGKLTEKEIYGCEIFLGNMTGGWTYTEPQLRKLHSEGLLEISPYLASAWFPAAPQGQVSIHLKVAGLAKTVTTDRCGGAQAIGMGLDRVRANYQLVLCGAVEAPVTPFVEAAYRKAYSNSDHLCEGAAMLVLEKASLQSAIDENRPVLCNEVSRPLLASHCCKDELGEMLKTILTAQDKENISLVILSMNDDVSTKKDVTQLIQQTINSRVLNIIDLENILGDALAVNSAAAVIAAAEFIKSKKHSRVLAISVGHQCVSAITLSHPEVLLE</sequence>
<comment type="pathway">
    <text evidence="1">Lipid metabolism.</text>
</comment>
<protein>
    <recommendedName>
        <fullName evidence="4">Beta-ketoacyl synthase-like N-terminal domain-containing protein</fullName>
    </recommendedName>
</protein>
<dbReference type="GO" id="GO:0004315">
    <property type="term" value="F:3-oxoacyl-[acyl-carrier-protein] synthase activity"/>
    <property type="evidence" value="ECO:0007669"/>
    <property type="project" value="TreeGrafter"/>
</dbReference>
<dbReference type="PANTHER" id="PTHR11712:SF322">
    <property type="entry name" value="POLYKETIDE BETA-KETOACYL SYNTHASE 2-RELATED"/>
    <property type="match status" value="1"/>
</dbReference>
<evidence type="ECO:0000256" key="1">
    <source>
        <dbReference type="ARBA" id="ARBA00005189"/>
    </source>
</evidence>
<dbReference type="SUPFAM" id="SSF53901">
    <property type="entry name" value="Thiolase-like"/>
    <property type="match status" value="1"/>
</dbReference>
<proteinExistence type="predicted"/>
<accession>A0A553JNH7</accession>
<organism evidence="5 6">
    <name type="scientific">Shewanella hanedai</name>
    <name type="common">Alteromonas hanedai</name>
    <dbReference type="NCBI Taxonomy" id="25"/>
    <lineage>
        <taxon>Bacteria</taxon>
        <taxon>Pseudomonadati</taxon>
        <taxon>Pseudomonadota</taxon>
        <taxon>Gammaproteobacteria</taxon>
        <taxon>Alteromonadales</taxon>
        <taxon>Shewanellaceae</taxon>
        <taxon>Shewanella</taxon>
    </lineage>
</organism>
<dbReference type="AlphaFoldDB" id="A0A553JNH7"/>
<evidence type="ECO:0000256" key="3">
    <source>
        <dbReference type="ARBA" id="ARBA00023315"/>
    </source>
</evidence>
<name>A0A553JNH7_SHEHA</name>
<keyword evidence="2" id="KW-0808">Transferase</keyword>
<keyword evidence="3" id="KW-0012">Acyltransferase</keyword>
<dbReference type="EMBL" id="VKGK01000014">
    <property type="protein sequence ID" value="TRY14015.1"/>
    <property type="molecule type" value="Genomic_DNA"/>
</dbReference>
<evidence type="ECO:0000256" key="2">
    <source>
        <dbReference type="ARBA" id="ARBA00022679"/>
    </source>
</evidence>
<evidence type="ECO:0000313" key="5">
    <source>
        <dbReference type="EMBL" id="TRY14015.1"/>
    </source>
</evidence>
<dbReference type="Gene3D" id="3.40.47.10">
    <property type="match status" value="1"/>
</dbReference>
<reference evidence="6" key="1">
    <citation type="submission" date="2019-07" db="EMBL/GenBank/DDBJ databases">
        <title>Shewanella sp. YLB-08 draft genomic sequence.</title>
        <authorList>
            <person name="Yu L."/>
        </authorList>
    </citation>
    <scope>NUCLEOTIDE SEQUENCE [LARGE SCALE GENOMIC DNA]</scope>
    <source>
        <strain evidence="6">JCM 20706</strain>
    </source>
</reference>
<dbReference type="InterPro" id="IPR016039">
    <property type="entry name" value="Thiolase-like"/>
</dbReference>
<dbReference type="OrthoDB" id="416758at2"/>